<dbReference type="AlphaFoldDB" id="K0IBP6"/>
<evidence type="ECO:0000256" key="1">
    <source>
        <dbReference type="SAM" id="Phobius"/>
    </source>
</evidence>
<name>K0IBP6_NITGG</name>
<evidence type="ECO:0000313" key="3">
    <source>
        <dbReference type="Proteomes" id="UP000008037"/>
    </source>
</evidence>
<reference evidence="2 3" key="1">
    <citation type="journal article" date="2012" name="Environ. Microbiol.">
        <title>The genome of the ammonia-oxidizing Candidatus Nitrososphaera gargensis: insights into metabolic versatility and environmental adaptations.</title>
        <authorList>
            <person name="Spang A."/>
            <person name="Poehlein A."/>
            <person name="Offre P."/>
            <person name="Zumbragel S."/>
            <person name="Haider S."/>
            <person name="Rychlik N."/>
            <person name="Nowka B."/>
            <person name="Schmeisser C."/>
            <person name="Lebedeva E.V."/>
            <person name="Rattei T."/>
            <person name="Bohm C."/>
            <person name="Schmid M."/>
            <person name="Galushko A."/>
            <person name="Hatzenpichler R."/>
            <person name="Weinmaier T."/>
            <person name="Daniel R."/>
            <person name="Schleper C."/>
            <person name="Spieck E."/>
            <person name="Streit W."/>
            <person name="Wagner M."/>
        </authorList>
    </citation>
    <scope>NUCLEOTIDE SEQUENCE [LARGE SCALE GENOMIC DNA]</scope>
    <source>
        <strain evidence="3">Ga9.2</strain>
    </source>
</reference>
<dbReference type="KEGG" id="nga:Ngar_c00450"/>
<feature type="transmembrane region" description="Helical" evidence="1">
    <location>
        <begin position="21"/>
        <end position="41"/>
    </location>
</feature>
<keyword evidence="3" id="KW-1185">Reference proteome</keyword>
<dbReference type="BioCyc" id="CNIT1237085:G1324-45-MONOMER"/>
<dbReference type="HOGENOM" id="CLU_2581529_0_0_2"/>
<dbReference type="Proteomes" id="UP000008037">
    <property type="component" value="Chromosome"/>
</dbReference>
<dbReference type="RefSeq" id="WP_015017568.1">
    <property type="nucleotide sequence ID" value="NC_018719.1"/>
</dbReference>
<evidence type="ECO:0000313" key="2">
    <source>
        <dbReference type="EMBL" id="AFU56995.1"/>
    </source>
</evidence>
<keyword evidence="1" id="KW-0472">Membrane</keyword>
<dbReference type="STRING" id="1237085.Ngar_c00450"/>
<dbReference type="InParanoid" id="K0IBP6"/>
<dbReference type="EMBL" id="CP002408">
    <property type="protein sequence ID" value="AFU56995.1"/>
    <property type="molecule type" value="Genomic_DNA"/>
</dbReference>
<accession>K0IBP6</accession>
<keyword evidence="1" id="KW-1133">Transmembrane helix</keyword>
<proteinExistence type="predicted"/>
<protein>
    <submittedName>
        <fullName evidence="2">Uncharacterized protein</fullName>
    </submittedName>
</protein>
<keyword evidence="1" id="KW-0812">Transmembrane</keyword>
<organism evidence="2 3">
    <name type="scientific">Nitrososphaera gargensis (strain Ga9.2)</name>
    <dbReference type="NCBI Taxonomy" id="1237085"/>
    <lineage>
        <taxon>Archaea</taxon>
        <taxon>Nitrososphaerota</taxon>
        <taxon>Nitrososphaeria</taxon>
        <taxon>Nitrososphaerales</taxon>
        <taxon>Nitrososphaeraceae</taxon>
        <taxon>Nitrososphaera</taxon>
    </lineage>
</organism>
<gene>
    <name evidence="2" type="ordered locus">Ngar_c00450</name>
</gene>
<dbReference type="GeneID" id="13796221"/>
<sequence>MFPHHSPKTSLNPLLAKVIKVQVTILVVLGFLSMVDLFVIFQPLFSWKLQIANFALEGIIFLDADLELSFDIKKKKDSLP</sequence>